<feature type="transmembrane region" description="Helical" evidence="7">
    <location>
        <begin position="90"/>
        <end position="114"/>
    </location>
</feature>
<proteinExistence type="inferred from homology"/>
<keyword evidence="10" id="KW-1185">Reference proteome</keyword>
<comment type="similarity">
    <text evidence="2">Belongs to the bacterial sugar transferase family.</text>
</comment>
<gene>
    <name evidence="9" type="ORF">FAZ98_02465</name>
</gene>
<keyword evidence="3 9" id="KW-0808">Transferase</keyword>
<dbReference type="Pfam" id="PF02397">
    <property type="entry name" value="Bac_transf"/>
    <property type="match status" value="1"/>
</dbReference>
<evidence type="ECO:0000256" key="6">
    <source>
        <dbReference type="ARBA" id="ARBA00023136"/>
    </source>
</evidence>
<dbReference type="SUPFAM" id="SSF51735">
    <property type="entry name" value="NAD(P)-binding Rossmann-fold domains"/>
    <property type="match status" value="1"/>
</dbReference>
<feature type="transmembrane region" description="Helical" evidence="7">
    <location>
        <begin position="296"/>
        <end position="315"/>
    </location>
</feature>
<dbReference type="InterPro" id="IPR017475">
    <property type="entry name" value="EPS_sugar_tfrase"/>
</dbReference>
<keyword evidence="4 7" id="KW-0812">Transmembrane</keyword>
<sequence length="486" mass="54090">MNPAQAISAELAPLSTRKRFNSGDKRRFVTRILDVAIIAITGYISAKSMVHGWAHDITAVYRFSILFCAFFAFTAFDYFGVYQSWRGRGLAAMCAQAIGAWLTAWLGALFAAFLVHQSGSISRAWALSWLASAGLLIVLDRVVIYFALRAVRGHGFNTKTVFIVGYGSHGQDFHQKTVSAPAMGYKVVGYFAEDKRDAHGAVPCLVSLDEVRAFVVANRVDEVWLTLPLAAYNDMERIVAQLRGAPAEIRWIPDPATANFISHRTGETFGQLTIDLNHMPAPGVQGLFKELFDRSLAAAMLLALSPVMLGLALAVRLSSPGPVFYGHKRLGANGEHFKVYKFRSMVMDSQRILEELLANDPQARAEWDADHKLKNDPRITGIGRILRATSLDELPQLYNVLRGDMSLVGPRPIVDDEVHKYGSAIQYYYAARPGMTGLWQVSGRNDVTYNSRVNLDCRYVTSWSPWQDMKILWRTVGVVFGRRGAY</sequence>
<dbReference type="EMBL" id="CP046913">
    <property type="protein sequence ID" value="QGZ60691.1"/>
    <property type="molecule type" value="Genomic_DNA"/>
</dbReference>
<feature type="transmembrane region" description="Helical" evidence="7">
    <location>
        <begin position="126"/>
        <end position="148"/>
    </location>
</feature>
<dbReference type="GO" id="GO:0016020">
    <property type="term" value="C:membrane"/>
    <property type="evidence" value="ECO:0007669"/>
    <property type="project" value="UniProtKB-SubCell"/>
</dbReference>
<evidence type="ECO:0000256" key="3">
    <source>
        <dbReference type="ARBA" id="ARBA00022679"/>
    </source>
</evidence>
<evidence type="ECO:0000256" key="1">
    <source>
        <dbReference type="ARBA" id="ARBA00004141"/>
    </source>
</evidence>
<dbReference type="Pfam" id="PF13727">
    <property type="entry name" value="CoA_binding_3"/>
    <property type="match status" value="1"/>
</dbReference>
<keyword evidence="6 7" id="KW-0472">Membrane</keyword>
<evidence type="ECO:0000256" key="7">
    <source>
        <dbReference type="SAM" id="Phobius"/>
    </source>
</evidence>
<dbReference type="AlphaFoldDB" id="A0A7Z2GF83"/>
<name>A0A7Z2GF83_9BURK</name>
<dbReference type="OrthoDB" id="9808602at2"/>
<dbReference type="PANTHER" id="PTHR30576:SF0">
    <property type="entry name" value="UNDECAPRENYL-PHOSPHATE N-ACETYLGALACTOSAMINYL 1-PHOSPHATE TRANSFERASE-RELATED"/>
    <property type="match status" value="1"/>
</dbReference>
<feature type="transmembrane region" description="Helical" evidence="7">
    <location>
        <begin position="28"/>
        <end position="46"/>
    </location>
</feature>
<dbReference type="NCBIfam" id="TIGR03025">
    <property type="entry name" value="EPS_sugtrans"/>
    <property type="match status" value="1"/>
</dbReference>
<evidence type="ECO:0000256" key="5">
    <source>
        <dbReference type="ARBA" id="ARBA00022989"/>
    </source>
</evidence>
<dbReference type="InterPro" id="IPR003362">
    <property type="entry name" value="Bact_transf"/>
</dbReference>
<evidence type="ECO:0000313" key="10">
    <source>
        <dbReference type="Proteomes" id="UP000433577"/>
    </source>
</evidence>
<dbReference type="GO" id="GO:0016780">
    <property type="term" value="F:phosphotransferase activity, for other substituted phosphate groups"/>
    <property type="evidence" value="ECO:0007669"/>
    <property type="project" value="TreeGrafter"/>
</dbReference>
<evidence type="ECO:0000313" key="9">
    <source>
        <dbReference type="EMBL" id="QGZ60691.1"/>
    </source>
</evidence>
<reference evidence="9 10" key="1">
    <citation type="submission" date="2019-12" db="EMBL/GenBank/DDBJ databases">
        <title>Paraburkholderia acidiphila 7Q-K02 sp. nov and Paraburkholderia acidisoli DHF22 sp. nov., two strains isolated from forest soil.</title>
        <authorList>
            <person name="Gao Z."/>
            <person name="Qiu L."/>
        </authorList>
    </citation>
    <scope>NUCLEOTIDE SEQUENCE [LARGE SCALE GENOMIC DNA]</scope>
    <source>
        <strain evidence="9 10">DHF22</strain>
    </source>
</reference>
<organism evidence="9 10">
    <name type="scientific">Paraburkholderia acidisoli</name>
    <dbReference type="NCBI Taxonomy" id="2571748"/>
    <lineage>
        <taxon>Bacteria</taxon>
        <taxon>Pseudomonadati</taxon>
        <taxon>Pseudomonadota</taxon>
        <taxon>Betaproteobacteria</taxon>
        <taxon>Burkholderiales</taxon>
        <taxon>Burkholderiaceae</taxon>
        <taxon>Paraburkholderia</taxon>
    </lineage>
</organism>
<dbReference type="PANTHER" id="PTHR30576">
    <property type="entry name" value="COLANIC BIOSYNTHESIS UDP-GLUCOSE LIPID CARRIER TRANSFERASE"/>
    <property type="match status" value="1"/>
</dbReference>
<protein>
    <submittedName>
        <fullName evidence="9">Exopolysaccharide biosynthesis polyprenyl glycosylphosphotransferase</fullName>
    </submittedName>
</protein>
<dbReference type="InterPro" id="IPR036291">
    <property type="entry name" value="NAD(P)-bd_dom_sf"/>
</dbReference>
<evidence type="ECO:0000256" key="2">
    <source>
        <dbReference type="ARBA" id="ARBA00006464"/>
    </source>
</evidence>
<evidence type="ECO:0000259" key="8">
    <source>
        <dbReference type="Pfam" id="PF02397"/>
    </source>
</evidence>
<dbReference type="Gene3D" id="3.40.50.720">
    <property type="entry name" value="NAD(P)-binding Rossmann-like Domain"/>
    <property type="match status" value="1"/>
</dbReference>
<dbReference type="Proteomes" id="UP000433577">
    <property type="component" value="Chromosome 1"/>
</dbReference>
<dbReference type="KEGG" id="pacs:FAZ98_02465"/>
<accession>A0A7Z2GF83</accession>
<comment type="subcellular location">
    <subcellularLocation>
        <location evidence="1">Membrane</location>
        <topology evidence="1">Multi-pass membrane protein</topology>
    </subcellularLocation>
</comment>
<feature type="domain" description="Bacterial sugar transferase" evidence="8">
    <location>
        <begin position="289"/>
        <end position="480"/>
    </location>
</feature>
<feature type="transmembrane region" description="Helical" evidence="7">
    <location>
        <begin position="58"/>
        <end position="78"/>
    </location>
</feature>
<keyword evidence="5 7" id="KW-1133">Transmembrane helix</keyword>
<evidence type="ECO:0000256" key="4">
    <source>
        <dbReference type="ARBA" id="ARBA00022692"/>
    </source>
</evidence>